<sequence>MPLFENYDRRADNIQLALSEYGFDTLEQAESFCLLHHFDPRKIVNETQPIAFANAGWAYTLGAAIALKKNAHKASEAANFIGEGLQAFCIPGSVAAVRKVGLGHGHLASRLLDEKSRCFCFLAGHESFAAAEGAIKIALNANKVRTEPLKVILNGLGKDAAYLISRINGFTYVETQFDYQSDHLSEVQRKRFSKGDRGEILCYGADDVREGVAIMHAEQVDVSITGNSTNPTRFQHPVAGTYKKECQEQGKPYFSVASGGGTGRTLHPDNVAAGPASYGMTDTMGRMHCDAQFAGSSSVPAHVEMMGLIGMGNNPMVGATVAVAVAIEQSLK</sequence>
<dbReference type="EMBL" id="CAKLDM010000001">
    <property type="protein sequence ID" value="CAH0537293.1"/>
    <property type="molecule type" value="Genomic_DNA"/>
</dbReference>
<evidence type="ECO:0000313" key="1">
    <source>
        <dbReference type="EMBL" id="CAH0537293.1"/>
    </source>
</evidence>
<dbReference type="InterPro" id="IPR025964">
    <property type="entry name" value="GGGtGRT"/>
</dbReference>
<gene>
    <name evidence="1" type="ORF">VMF7928_01037</name>
</gene>
<name>A0ABN8DZQ6_9VIBR</name>
<reference evidence="1" key="1">
    <citation type="submission" date="2021-11" db="EMBL/GenBank/DDBJ databases">
        <authorList>
            <person name="Rodrigo-Torres L."/>
            <person name="Arahal R. D."/>
            <person name="Lucena T."/>
        </authorList>
    </citation>
    <scope>NUCLEOTIDE SEQUENCE</scope>
    <source>
        <strain evidence="1">CECT 7928</strain>
    </source>
</reference>
<protein>
    <recommendedName>
        <fullName evidence="3">GGGtGRT protein</fullName>
    </recommendedName>
</protein>
<keyword evidence="2" id="KW-1185">Reference proteome</keyword>
<evidence type="ECO:0008006" key="3">
    <source>
        <dbReference type="Google" id="ProtNLM"/>
    </source>
</evidence>
<accession>A0ABN8DZQ6</accession>
<dbReference type="Proteomes" id="UP000838748">
    <property type="component" value="Unassembled WGS sequence"/>
</dbReference>
<evidence type="ECO:0000313" key="2">
    <source>
        <dbReference type="Proteomes" id="UP000838748"/>
    </source>
</evidence>
<dbReference type="Pfam" id="PF14057">
    <property type="entry name" value="GGGtGRT"/>
    <property type="match status" value="1"/>
</dbReference>
<comment type="caution">
    <text evidence="1">The sequence shown here is derived from an EMBL/GenBank/DDBJ whole genome shotgun (WGS) entry which is preliminary data.</text>
</comment>
<organism evidence="1 2">
    <name type="scientific">Vibrio marisflavi CECT 7928</name>
    <dbReference type="NCBI Taxonomy" id="634439"/>
    <lineage>
        <taxon>Bacteria</taxon>
        <taxon>Pseudomonadati</taxon>
        <taxon>Pseudomonadota</taxon>
        <taxon>Gammaproteobacteria</taxon>
        <taxon>Vibrionales</taxon>
        <taxon>Vibrionaceae</taxon>
        <taxon>Vibrio</taxon>
    </lineage>
</organism>
<proteinExistence type="predicted"/>
<dbReference type="RefSeq" id="WP_237360404.1">
    <property type="nucleotide sequence ID" value="NZ_CAKLDM010000001.1"/>
</dbReference>